<dbReference type="KEGG" id="des:DSOUD_0421"/>
<dbReference type="PATRIC" id="fig|1603606.3.peg.457"/>
<organism evidence="1 2">
    <name type="scientific">Desulfuromonas soudanensis</name>
    <dbReference type="NCBI Taxonomy" id="1603606"/>
    <lineage>
        <taxon>Bacteria</taxon>
        <taxon>Pseudomonadati</taxon>
        <taxon>Thermodesulfobacteriota</taxon>
        <taxon>Desulfuromonadia</taxon>
        <taxon>Desulfuromonadales</taxon>
        <taxon>Desulfuromonadaceae</taxon>
        <taxon>Desulfuromonas</taxon>
    </lineage>
</organism>
<dbReference type="RefSeq" id="WP_053549441.1">
    <property type="nucleotide sequence ID" value="NZ_CP010802.1"/>
</dbReference>
<dbReference type="Proteomes" id="UP000057158">
    <property type="component" value="Chromosome"/>
</dbReference>
<keyword evidence="2" id="KW-1185">Reference proteome</keyword>
<evidence type="ECO:0000313" key="2">
    <source>
        <dbReference type="Proteomes" id="UP000057158"/>
    </source>
</evidence>
<protein>
    <recommendedName>
        <fullName evidence="3">Circularly permuted type 2 ATP-grasp protein</fullName>
    </recommendedName>
</protein>
<reference evidence="1 2" key="1">
    <citation type="submission" date="2015-07" db="EMBL/GenBank/DDBJ databases">
        <title>Isolation and Genomic Characterization of a Novel Halophilic Metal-Reducing Deltaproteobacterium from the Deep Subsurface.</title>
        <authorList>
            <person name="Badalamenti J.P."/>
            <person name="Summers Z.M."/>
            <person name="Gralnick J.A."/>
            <person name="Bond D.R."/>
        </authorList>
    </citation>
    <scope>NUCLEOTIDE SEQUENCE [LARGE SCALE GENOMIC DNA]</scope>
    <source>
        <strain evidence="1 2">WTL</strain>
    </source>
</reference>
<dbReference type="AlphaFoldDB" id="A0A0M4CUK4"/>
<proteinExistence type="predicted"/>
<evidence type="ECO:0000313" key="1">
    <source>
        <dbReference type="EMBL" id="ALC15216.1"/>
    </source>
</evidence>
<dbReference type="STRING" id="1603606.DSOUD_0421"/>
<name>A0A0M4CUK4_9BACT</name>
<sequence>MSIYREAISASTATLPRAALAQMIRLVRTLFGLSQMTAYRQAVLPLVPEIARFCPGHDSVMMGYDFHLGPDGVHLIEVNTNAGGALLAYLAQFPEGELARGPLVGRLRRQFLDSFAEEMQRYSRGAKERPEHIAIIDEEPQDQYLYGEMLAFTRLFEEWGVPSSIADPHELQADAGGVTLGGKRIDFVYNRHCDFYLERPEMAGLAAAYRAGTVCLSPNPYSYALLADKRRLTLWSDPVLMEDLGLDERERALLAATVPESRLLADLDPQRVWAERNGWVFKPVSRFGSRGVLLGRKVSRNRFDQLDPRETLVQRLVPPSMTPASDGGEAMKTDFRLYVYRRRVLGVAARLYQGQVTNLRTAGGGFAPVRVV</sequence>
<dbReference type="SUPFAM" id="SSF56059">
    <property type="entry name" value="Glutathione synthetase ATP-binding domain-like"/>
    <property type="match status" value="1"/>
</dbReference>
<dbReference type="OrthoDB" id="344992at2"/>
<accession>A0A0M4CUK4</accession>
<dbReference type="EMBL" id="CP010802">
    <property type="protein sequence ID" value="ALC15216.1"/>
    <property type="molecule type" value="Genomic_DNA"/>
</dbReference>
<gene>
    <name evidence="1" type="ORF">DSOUD_0421</name>
</gene>
<evidence type="ECO:0008006" key="3">
    <source>
        <dbReference type="Google" id="ProtNLM"/>
    </source>
</evidence>